<dbReference type="SUPFAM" id="SSF55166">
    <property type="entry name" value="Hedgehog/DD-peptidase"/>
    <property type="match status" value="1"/>
</dbReference>
<organism evidence="2 3">
    <name type="scientific">Sulfuricurvum kujiense</name>
    <dbReference type="NCBI Taxonomy" id="148813"/>
    <lineage>
        <taxon>Bacteria</taxon>
        <taxon>Pseudomonadati</taxon>
        <taxon>Campylobacterota</taxon>
        <taxon>Epsilonproteobacteria</taxon>
        <taxon>Campylobacterales</taxon>
        <taxon>Sulfurimonadaceae</taxon>
        <taxon>Sulfuricurvum</taxon>
    </lineage>
</organism>
<dbReference type="Proteomes" id="UP000228859">
    <property type="component" value="Unassembled WGS sequence"/>
</dbReference>
<name>A0A2D3WDM7_9BACT</name>
<proteinExistence type="predicted"/>
<evidence type="ECO:0000313" key="3">
    <source>
        <dbReference type="Proteomes" id="UP000228859"/>
    </source>
</evidence>
<reference evidence="2 3" key="1">
    <citation type="journal article" date="2017" name="Front. Microbiol.">
        <title>Comparative Genomic Analysis of the Class Epsilonproteobacteria and Proposed Reclassification to Epsilonbacteraeota (phyl. nov.).</title>
        <authorList>
            <person name="Waite D.W."/>
            <person name="Vanwonterghem I."/>
            <person name="Rinke C."/>
            <person name="Parks D.H."/>
            <person name="Zhang Y."/>
            <person name="Takai K."/>
            <person name="Sievert S.M."/>
            <person name="Simon J."/>
            <person name="Campbell B.J."/>
            <person name="Hanson T.E."/>
            <person name="Woyke T."/>
            <person name="Klotz M.G."/>
            <person name="Hugenholtz P."/>
        </authorList>
    </citation>
    <scope>NUCLEOTIDE SEQUENCE [LARGE SCALE GENOMIC DNA]</scope>
    <source>
        <strain evidence="2">UBA12443</strain>
    </source>
</reference>
<evidence type="ECO:0000259" key="1">
    <source>
        <dbReference type="Pfam" id="PF13539"/>
    </source>
</evidence>
<dbReference type="RefSeq" id="WP_294893932.1">
    <property type="nucleotide sequence ID" value="NZ_DLUI01000118.1"/>
</dbReference>
<dbReference type="EMBL" id="DLUI01000118">
    <property type="protein sequence ID" value="DAB37995.1"/>
    <property type="molecule type" value="Genomic_DNA"/>
</dbReference>
<dbReference type="Gene3D" id="3.30.1380.10">
    <property type="match status" value="1"/>
</dbReference>
<dbReference type="InterPro" id="IPR039561">
    <property type="entry name" value="Peptidase_M15C"/>
</dbReference>
<gene>
    <name evidence="2" type="ORF">CFH83_08175</name>
</gene>
<dbReference type="AlphaFoldDB" id="A0A2D3WDM7"/>
<evidence type="ECO:0000313" key="2">
    <source>
        <dbReference type="EMBL" id="DAB37995.1"/>
    </source>
</evidence>
<dbReference type="InterPro" id="IPR009045">
    <property type="entry name" value="Zn_M74/Hedgehog-like"/>
</dbReference>
<dbReference type="Pfam" id="PF13539">
    <property type="entry name" value="Peptidase_M15_4"/>
    <property type="match status" value="1"/>
</dbReference>
<accession>A0A2D3WDM7</accession>
<comment type="caution">
    <text evidence="2">The sequence shown here is derived from an EMBL/GenBank/DDBJ whole genome shotgun (WGS) entry which is preliminary data.</text>
</comment>
<sequence>MRTLTLFAASALLFTHLWGNPQCYVEGYSDLIASADENGLILKDGTPLPYRTETPKTSWSEKIDNADLATQLIQRYDVGGSQTPPPYLFSPGRLRYQPFFQALYGKDKKEIEKNLVTIAWPTLKGSVKLPVNKVGGVDKKLTAIGQEISKLPKADRIWAEGATTYAYRVIKDTDRLSMHSFGIAIDLAPAKTQYWKDEAASETAKIGYKNTMPLSIVRIFEKHGFIWGGRWYHYDTMHFEYRPELLAPSCVGKVK</sequence>
<dbReference type="GO" id="GO:0008233">
    <property type="term" value="F:peptidase activity"/>
    <property type="evidence" value="ECO:0007669"/>
    <property type="project" value="InterPro"/>
</dbReference>
<feature type="domain" description="Peptidase M15C" evidence="1">
    <location>
        <begin position="172"/>
        <end position="241"/>
    </location>
</feature>
<protein>
    <recommendedName>
        <fullName evidence="1">Peptidase M15C domain-containing protein</fullName>
    </recommendedName>
</protein>